<evidence type="ECO:0000313" key="2">
    <source>
        <dbReference type="Proteomes" id="UP000070578"/>
    </source>
</evidence>
<evidence type="ECO:0000313" key="1">
    <source>
        <dbReference type="EMBL" id="KXS30635.1"/>
    </source>
</evidence>
<reference evidence="1 2" key="1">
    <citation type="submission" date="2016-02" db="EMBL/GenBank/DDBJ databases">
        <authorList>
            <person name="Wen L."/>
            <person name="He K."/>
            <person name="Yang H."/>
        </authorList>
    </citation>
    <scope>NUCLEOTIDE SEQUENCE [LARGE SCALE GENOMIC DNA]</scope>
    <source>
        <strain evidence="1">ShG14-8</strain>
    </source>
</reference>
<protein>
    <submittedName>
        <fullName evidence="1">Uncharacterized protein</fullName>
    </submittedName>
</protein>
<sequence length="94" mass="10363">MAAHRPKEDVLVHYDEELGELVFYTIPTSTTGALRAKAFGGVRPPVSQLQALEPQEAMRRVGGTVLAFLDLSSIEKLDITKEFMAKADEDESDL</sequence>
<organism evidence="1 2">
    <name type="scientific">Candidatus Gallionella acididurans</name>
    <dbReference type="NCBI Taxonomy" id="1796491"/>
    <lineage>
        <taxon>Bacteria</taxon>
        <taxon>Pseudomonadati</taxon>
        <taxon>Pseudomonadota</taxon>
        <taxon>Betaproteobacteria</taxon>
        <taxon>Nitrosomonadales</taxon>
        <taxon>Gallionellaceae</taxon>
        <taxon>Gallionella</taxon>
    </lineage>
</organism>
<dbReference type="AlphaFoldDB" id="A0A139BPL3"/>
<dbReference type="Proteomes" id="UP000070578">
    <property type="component" value="Unassembled WGS sequence"/>
</dbReference>
<name>A0A139BPL3_9PROT</name>
<comment type="caution">
    <text evidence="1">The sequence shown here is derived from an EMBL/GenBank/DDBJ whole genome shotgun (WGS) entry which is preliminary data.</text>
</comment>
<proteinExistence type="predicted"/>
<gene>
    <name evidence="1" type="ORF">AWT59_3238</name>
</gene>
<dbReference type="EMBL" id="LSLI01000178">
    <property type="protein sequence ID" value="KXS30635.1"/>
    <property type="molecule type" value="Genomic_DNA"/>
</dbReference>
<accession>A0A139BPL3</accession>
<reference evidence="1 2" key="2">
    <citation type="submission" date="2016-03" db="EMBL/GenBank/DDBJ databases">
        <title>New uncultured bacterium of the family Gallionellaceae from acid mine drainage: description and reconstruction of genome based on metagenomic analysis of microbial community.</title>
        <authorList>
            <person name="Kadnikov V."/>
            <person name="Ivasenko D."/>
            <person name="Beletsky A."/>
            <person name="Mardanov A."/>
            <person name="Danilova E."/>
            <person name="Pimenov N."/>
            <person name="Karnachuk O."/>
            <person name="Ravin N."/>
        </authorList>
    </citation>
    <scope>NUCLEOTIDE SEQUENCE [LARGE SCALE GENOMIC DNA]</scope>
    <source>
        <strain evidence="1">ShG14-8</strain>
    </source>
</reference>